<gene>
    <name evidence="1" type="ORF">g.1354</name>
</gene>
<protein>
    <recommendedName>
        <fullName evidence="2">CNH domain-containing protein</fullName>
    </recommendedName>
</protein>
<evidence type="ECO:0000313" key="1">
    <source>
        <dbReference type="EMBL" id="JAS10829.1"/>
    </source>
</evidence>
<feature type="non-terminal residue" evidence="1">
    <location>
        <position position="1"/>
    </location>
</feature>
<organism evidence="1">
    <name type="scientific">Clastoptera arizonana</name>
    <name type="common">Arizona spittle bug</name>
    <dbReference type="NCBI Taxonomy" id="38151"/>
    <lineage>
        <taxon>Eukaryota</taxon>
        <taxon>Metazoa</taxon>
        <taxon>Ecdysozoa</taxon>
        <taxon>Arthropoda</taxon>
        <taxon>Hexapoda</taxon>
        <taxon>Insecta</taxon>
        <taxon>Pterygota</taxon>
        <taxon>Neoptera</taxon>
        <taxon>Paraneoptera</taxon>
        <taxon>Hemiptera</taxon>
        <taxon>Auchenorrhyncha</taxon>
        <taxon>Cercopoidea</taxon>
        <taxon>Clastopteridae</taxon>
        <taxon>Clastoptera</taxon>
    </lineage>
</organism>
<reference evidence="1" key="1">
    <citation type="submission" date="2015-12" db="EMBL/GenBank/DDBJ databases">
        <title>De novo transcriptome assembly of four potential Pierce s Disease insect vectors from Arizona vineyards.</title>
        <authorList>
            <person name="Tassone E.E."/>
        </authorList>
    </citation>
    <scope>NUCLEOTIDE SEQUENCE</scope>
</reference>
<feature type="non-terminal residue" evidence="1">
    <location>
        <position position="162"/>
    </location>
</feature>
<dbReference type="AlphaFoldDB" id="A0A1B6CBT9"/>
<evidence type="ECO:0008006" key="2">
    <source>
        <dbReference type="Google" id="ProtNLM"/>
    </source>
</evidence>
<proteinExistence type="predicted"/>
<name>A0A1B6CBT9_9HEMI</name>
<dbReference type="EMBL" id="GEDC01026469">
    <property type="protein sequence ID" value="JAS10829.1"/>
    <property type="molecule type" value="Transcribed_RNA"/>
</dbReference>
<accession>A0A1B6CBT9</accession>
<sequence>LQRLTPTTINEFVVVENPLPEGESVTGVYLLNSHLFIHGPENGCRYDMRGNLETRFNNLENPGQWPLMAIEFTNLEEYRYLLWSGSLDDPRMMMQTTRANCNFAAFQFHSAMVMSRDKQTMFCCTDQGRFSVSEYTAPEGSNSWTKVRSLPTAYNDTVEALL</sequence>